<reference evidence="1 2" key="1">
    <citation type="submission" date="2016-11" db="EMBL/GenBank/DDBJ databases">
        <title>Genomic analysis of Caldithrix abyssi and proposal of a novel bacterial phylum Caldithrichaeota.</title>
        <authorList>
            <person name="Kublanov I."/>
            <person name="Sigalova O."/>
            <person name="Gavrilov S."/>
            <person name="Lebedinsky A."/>
            <person name="Ivanova N."/>
            <person name="Daum C."/>
            <person name="Reddy T."/>
            <person name="Klenk H.P."/>
            <person name="Goker M."/>
            <person name="Reva O."/>
            <person name="Miroshnichenko M."/>
            <person name="Kyprides N."/>
            <person name="Woyke T."/>
            <person name="Gelfand M."/>
        </authorList>
    </citation>
    <scope>NUCLEOTIDE SEQUENCE [LARGE SCALE GENOMIC DNA]</scope>
    <source>
        <strain evidence="1 2">LF13</strain>
    </source>
</reference>
<gene>
    <name evidence="1" type="ORF">Cabys_3372</name>
</gene>
<protein>
    <submittedName>
        <fullName evidence="1">Uncharacterized protein</fullName>
    </submittedName>
</protein>
<dbReference type="Proteomes" id="UP000183868">
    <property type="component" value="Chromosome"/>
</dbReference>
<dbReference type="AlphaFoldDB" id="A0A1J1CDZ6"/>
<proteinExistence type="predicted"/>
<accession>A0A1J1CDZ6</accession>
<organism evidence="1 2">
    <name type="scientific">Caldithrix abyssi DSM 13497</name>
    <dbReference type="NCBI Taxonomy" id="880073"/>
    <lineage>
        <taxon>Bacteria</taxon>
        <taxon>Pseudomonadati</taxon>
        <taxon>Calditrichota</taxon>
        <taxon>Calditrichia</taxon>
        <taxon>Calditrichales</taxon>
        <taxon>Calditrichaceae</taxon>
        <taxon>Caldithrix</taxon>
    </lineage>
</organism>
<name>A0A1J1CDZ6_CALAY</name>
<sequence>MLNNAKRICYERALKNVFFISGAFPKAGVDEYLEIRFYKAKSKAA</sequence>
<dbReference type="EMBL" id="CP018099">
    <property type="protein sequence ID" value="APF20120.1"/>
    <property type="molecule type" value="Genomic_DNA"/>
</dbReference>
<dbReference type="KEGG" id="caby:Cabys_3372"/>
<evidence type="ECO:0000313" key="2">
    <source>
        <dbReference type="Proteomes" id="UP000183868"/>
    </source>
</evidence>
<evidence type="ECO:0000313" key="1">
    <source>
        <dbReference type="EMBL" id="APF20120.1"/>
    </source>
</evidence>